<dbReference type="PANTHER" id="PTHR43702:SF3">
    <property type="entry name" value="PROTEIN TSGA"/>
    <property type="match status" value="1"/>
</dbReference>
<keyword evidence="5 6" id="KW-0472">Membrane</keyword>
<evidence type="ECO:0000256" key="3">
    <source>
        <dbReference type="ARBA" id="ARBA00022692"/>
    </source>
</evidence>
<gene>
    <name evidence="7" type="ORF">QGN17_04990</name>
</gene>
<comment type="caution">
    <text evidence="7">The sequence shown here is derived from an EMBL/GenBank/DDBJ whole genome shotgun (WGS) entry which is preliminary data.</text>
</comment>
<dbReference type="InterPro" id="IPR050375">
    <property type="entry name" value="MFS_TsgA-like"/>
</dbReference>
<evidence type="ECO:0000313" key="7">
    <source>
        <dbReference type="EMBL" id="MDH7638078.1"/>
    </source>
</evidence>
<dbReference type="SUPFAM" id="SSF103473">
    <property type="entry name" value="MFS general substrate transporter"/>
    <property type="match status" value="1"/>
</dbReference>
<organism evidence="7 8">
    <name type="scientific">Sphingomonas oryzagri</name>
    <dbReference type="NCBI Taxonomy" id="3042314"/>
    <lineage>
        <taxon>Bacteria</taxon>
        <taxon>Pseudomonadati</taxon>
        <taxon>Pseudomonadota</taxon>
        <taxon>Alphaproteobacteria</taxon>
        <taxon>Sphingomonadales</taxon>
        <taxon>Sphingomonadaceae</taxon>
        <taxon>Sphingomonas</taxon>
    </lineage>
</organism>
<evidence type="ECO:0000256" key="1">
    <source>
        <dbReference type="ARBA" id="ARBA00004429"/>
    </source>
</evidence>
<feature type="transmembrane region" description="Helical" evidence="6">
    <location>
        <begin position="102"/>
        <end position="121"/>
    </location>
</feature>
<dbReference type="InterPro" id="IPR036259">
    <property type="entry name" value="MFS_trans_sf"/>
</dbReference>
<dbReference type="PANTHER" id="PTHR43702">
    <property type="entry name" value="L-FUCOSE-PROTON SYMPORTER"/>
    <property type="match status" value="1"/>
</dbReference>
<proteinExistence type="predicted"/>
<dbReference type="Gene3D" id="1.20.1250.20">
    <property type="entry name" value="MFS general substrate transporter like domains"/>
    <property type="match status" value="2"/>
</dbReference>
<accession>A0ABT6MYE6</accession>
<sequence length="397" mass="41640">MKTGDEARIDRLFHLLIGVYLGGGVLNSVVNLLVPRLKMTLGLDYAQALCVHLAYYSSYLIFALPIALWSVRLGYMRAIAIGLATMAAGCLFFVLAQGERNFSLVLASLLVMSSGVTFLQISGNAVTTVFGPSTRMASRFTLLQAFNSFGTVMGPLIGAWFLLGEGDAAAPLLPFAIGAGGLILLATTFWLNRDMLVQARSGGPMLHRLGAVGGTGRMRFGALAIFVYVGAEVTIGTLAVNYLMLRDTVGLSAVLAGRLISLYWAGAMIGRFVGAFLLRRIGPAPILLVASTGAVLLLAVSIFARGLPGAVAILAIGLCNSVIFPLVYALALPDEEADAPIAAMVLCMAVVGGAIIPVATGLVADRIGLARSFSVPVLCYCVIFAFARTRRLAMGTA</sequence>
<evidence type="ECO:0000256" key="5">
    <source>
        <dbReference type="ARBA" id="ARBA00023136"/>
    </source>
</evidence>
<feature type="transmembrane region" description="Helical" evidence="6">
    <location>
        <begin position="285"/>
        <end position="304"/>
    </location>
</feature>
<evidence type="ECO:0000313" key="8">
    <source>
        <dbReference type="Proteomes" id="UP001160625"/>
    </source>
</evidence>
<evidence type="ECO:0000256" key="2">
    <source>
        <dbReference type="ARBA" id="ARBA00022475"/>
    </source>
</evidence>
<reference evidence="7" key="1">
    <citation type="submission" date="2023-04" db="EMBL/GenBank/DDBJ databases">
        <title>Sphingomonas sp. MAHUQ-71 isolated from rice field.</title>
        <authorList>
            <person name="Huq M.A."/>
        </authorList>
    </citation>
    <scope>NUCLEOTIDE SEQUENCE</scope>
    <source>
        <strain evidence="7">MAHUQ-71</strain>
    </source>
</reference>
<feature type="transmembrane region" description="Helical" evidence="6">
    <location>
        <begin position="12"/>
        <end position="33"/>
    </location>
</feature>
<feature type="transmembrane region" description="Helical" evidence="6">
    <location>
        <begin position="78"/>
        <end position="96"/>
    </location>
</feature>
<dbReference type="Pfam" id="PF07690">
    <property type="entry name" value="MFS_1"/>
    <property type="match status" value="1"/>
</dbReference>
<feature type="transmembrane region" description="Helical" evidence="6">
    <location>
        <begin position="53"/>
        <end position="71"/>
    </location>
</feature>
<feature type="transmembrane region" description="Helical" evidence="6">
    <location>
        <begin position="369"/>
        <end position="387"/>
    </location>
</feature>
<dbReference type="EMBL" id="JARYGZ010000001">
    <property type="protein sequence ID" value="MDH7638078.1"/>
    <property type="molecule type" value="Genomic_DNA"/>
</dbReference>
<comment type="subcellular location">
    <subcellularLocation>
        <location evidence="1">Cell inner membrane</location>
        <topology evidence="1">Multi-pass membrane protein</topology>
    </subcellularLocation>
</comment>
<keyword evidence="8" id="KW-1185">Reference proteome</keyword>
<protein>
    <submittedName>
        <fullName evidence="7">MFS transporter</fullName>
    </submittedName>
</protein>
<feature type="transmembrane region" description="Helical" evidence="6">
    <location>
        <begin position="142"/>
        <end position="163"/>
    </location>
</feature>
<dbReference type="RefSeq" id="WP_281043398.1">
    <property type="nucleotide sequence ID" value="NZ_JARYGZ010000001.1"/>
</dbReference>
<name>A0ABT6MYE6_9SPHN</name>
<keyword evidence="4 6" id="KW-1133">Transmembrane helix</keyword>
<keyword evidence="3 6" id="KW-0812">Transmembrane</keyword>
<dbReference type="InterPro" id="IPR011701">
    <property type="entry name" value="MFS"/>
</dbReference>
<dbReference type="Proteomes" id="UP001160625">
    <property type="component" value="Unassembled WGS sequence"/>
</dbReference>
<keyword evidence="2" id="KW-1003">Cell membrane</keyword>
<evidence type="ECO:0000256" key="6">
    <source>
        <dbReference type="SAM" id="Phobius"/>
    </source>
</evidence>
<feature type="transmembrane region" description="Helical" evidence="6">
    <location>
        <begin position="255"/>
        <end position="278"/>
    </location>
</feature>
<feature type="transmembrane region" description="Helical" evidence="6">
    <location>
        <begin position="343"/>
        <end position="363"/>
    </location>
</feature>
<feature type="transmembrane region" description="Helical" evidence="6">
    <location>
        <begin position="310"/>
        <end position="331"/>
    </location>
</feature>
<feature type="transmembrane region" description="Helical" evidence="6">
    <location>
        <begin position="169"/>
        <end position="191"/>
    </location>
</feature>
<feature type="transmembrane region" description="Helical" evidence="6">
    <location>
        <begin position="220"/>
        <end position="243"/>
    </location>
</feature>
<evidence type="ECO:0000256" key="4">
    <source>
        <dbReference type="ARBA" id="ARBA00022989"/>
    </source>
</evidence>